<feature type="compositionally biased region" description="Polar residues" evidence="7">
    <location>
        <begin position="57"/>
        <end position="81"/>
    </location>
</feature>
<evidence type="ECO:0000256" key="7">
    <source>
        <dbReference type="SAM" id="MobiDB-lite"/>
    </source>
</evidence>
<feature type="compositionally biased region" description="Basic and acidic residues" evidence="7">
    <location>
        <begin position="108"/>
        <end position="118"/>
    </location>
</feature>
<feature type="region of interest" description="Disordered" evidence="7">
    <location>
        <begin position="1461"/>
        <end position="1490"/>
    </location>
</feature>
<evidence type="ECO:0000256" key="2">
    <source>
        <dbReference type="ARBA" id="ARBA00022695"/>
    </source>
</evidence>
<evidence type="ECO:0000313" key="9">
    <source>
        <dbReference type="EMBL" id="CEL56721.1"/>
    </source>
</evidence>
<feature type="compositionally biased region" description="Low complexity" evidence="7">
    <location>
        <begin position="127"/>
        <end position="138"/>
    </location>
</feature>
<dbReference type="STRING" id="1108050.A0A0B7FFB9"/>
<evidence type="ECO:0000256" key="1">
    <source>
        <dbReference type="ARBA" id="ARBA00022679"/>
    </source>
</evidence>
<name>A0A0B7FFB9_THACB</name>
<dbReference type="Proteomes" id="UP000059188">
    <property type="component" value="Unassembled WGS sequence"/>
</dbReference>
<dbReference type="InterPro" id="IPR021109">
    <property type="entry name" value="Peptidase_aspartic_dom_sf"/>
</dbReference>
<proteinExistence type="predicted"/>
<feature type="compositionally biased region" description="Acidic residues" evidence="7">
    <location>
        <begin position="1470"/>
        <end position="1484"/>
    </location>
</feature>
<dbReference type="InterPro" id="IPR041588">
    <property type="entry name" value="Integrase_H2C2"/>
</dbReference>
<keyword evidence="5" id="KW-0694">RNA-binding</keyword>
<dbReference type="InterPro" id="IPR000477">
    <property type="entry name" value="RT_dom"/>
</dbReference>
<protein>
    <submittedName>
        <fullName evidence="9">Retrovirus-related Pol polyprotein from transposon 412</fullName>
    </submittedName>
</protein>
<dbReference type="CDD" id="cd01647">
    <property type="entry name" value="RT_LTR"/>
    <property type="match status" value="1"/>
</dbReference>
<feature type="region of interest" description="Disordered" evidence="7">
    <location>
        <begin position="101"/>
        <end position="173"/>
    </location>
</feature>
<sequence length="1490" mass="167990">MTAGLVKPDPGNPKFVVYKDNTRLYPFPMGGRAADVEAQRQREQEQSGGGTQRQTTLIQLERSSAPETGITYLQQAQGYSSDSEDSLEGVVCTVLEAVRSKGPTRSGKPYERGGEAGSRRRGKAREAAPSSPPDSSFPRADEPVDPKDAPMEEAESKRTRPLPQYRYTSRAESDHNDEAYLNKVLDLPLAGSESLIRLREIIGSSLPLRKGLLEYLKTQRVPIEAQATPAIVAALGVPAPLFHARLERFVVRVSGRDIVVLKDEGSEINLISARTRRTLGLPLDINHRINMQGVNPGSRQSSGLCENVILATGGIEMRVHLHVFDDSPFDILLGQPWKSQYVVSEGRNREILEMTVCDYRDTERQVAVVLRDHSDPQWEARLDALQQPRSRPPDTQPSHHASRLNGDHHFSRQPLGVSPERRAGGALSSADEWEREKEAWAGVARRAHKAKYKPVARKVRPVDGVLPDEARTLRRFPQDPLDSLELLPHHPPPFAPGNRLTQERLDSLALNQDGFLWPDELALFVYILRINERALAFDEADKGRFRDDYFSPYRIATVPHEPWQEKPIPIAPGIWPKVLELVKQKVKNGTYEWSQSSYRGRIFPVLKKDGNPRIVHDMQKLNAVTIRDSTLPPNIEDVVEGFAGRACYTVCDIFVGYDNRTLATESRDMTSFLVPGFGLLRLTSLPMGATNAMAEFQACMTFILQDEIPRVAGVFVDDVPIKGAKTRYELDSGYEVTVENPGIRRFVWEHAQDVHRILHRIGHAGAAVSAPKLQLAVSQVHLLGSICTYQGRLPDQSKVSKIRNWPECRDASEVRGFLGTCGVVRAWIHNYSAVARPLTKLLKLDQPWQWELEEQDAMQRLKRLVSDAPCLAPLDCETESETTLAVDSSLIAVGFILYQHDKEGKRRPVRFGSLTFNEREARYSQPKLELYGLYRALRKWRPYIVSVRNLVVEVDAKYIQGMLNSPELVQNAVVGRWAEEISSYPFKLRHVRAASHAAPDGLSRRRRALEDTDSDESEREQPGQSQMVAAYRLDGWVGAESKVWAGTTSEAEVWEPELNKVREWLEGMTRPSGATPGEARRLAKRSKGFFLSKGRLWRRRIDGQHQLVMPRQGREEAITQTHDELGHKGAWSTVRQLQLRVWWPGMEDEVAAFVSIPANPFRKLHADVVFFPKAHGYQAAVLVRDNMSGYIEGRRLRRVDAKSVAKFLWEEVLTRWGAVAEIVTDNGKEFKGAAEVLLKRYSVHQIRISAYNKQGNGVIERGHRTFREALLRSSDKPSDWPKMFHAALWAERATIRKATGYSPYFLAHGTHPLLPFDVTEATFLFGEPEPMSTKALVARRARMLAKLDSAIEQAKDRLTKSRYRSKTQFEQAHAAALRREPLAVGTPVLVRNSRFDNEINAKSHDRWLGPYVVVRIGRNGAYRLAELNGAVLAEPVAASRVIQFYPRHELRVKPEDLLDGAGWERVREGDDAESPEESDEGGEYDSERSD</sequence>
<feature type="domain" description="Integrase catalytic" evidence="8">
    <location>
        <begin position="1156"/>
        <end position="1323"/>
    </location>
</feature>
<dbReference type="SUPFAM" id="SSF56672">
    <property type="entry name" value="DNA/RNA polymerases"/>
    <property type="match status" value="1"/>
</dbReference>
<evidence type="ECO:0000256" key="5">
    <source>
        <dbReference type="ARBA" id="ARBA00022884"/>
    </source>
</evidence>
<dbReference type="GO" id="GO:0003723">
    <property type="term" value="F:RNA binding"/>
    <property type="evidence" value="ECO:0007669"/>
    <property type="project" value="UniProtKB-KW"/>
</dbReference>
<dbReference type="CDD" id="cd00303">
    <property type="entry name" value="retropepsin_like"/>
    <property type="match status" value="1"/>
</dbReference>
<evidence type="ECO:0000256" key="3">
    <source>
        <dbReference type="ARBA" id="ARBA00022722"/>
    </source>
</evidence>
<dbReference type="FunFam" id="3.30.70.270:FF:000020">
    <property type="entry name" value="Transposon Tf2-6 polyprotein-like Protein"/>
    <property type="match status" value="1"/>
</dbReference>
<keyword evidence="4" id="KW-0378">Hydrolase</keyword>
<dbReference type="InterPro" id="IPR041577">
    <property type="entry name" value="RT_RNaseH_2"/>
</dbReference>
<dbReference type="OrthoDB" id="5599163at2759"/>
<keyword evidence="3" id="KW-0540">Nuclease</keyword>
<dbReference type="InterPro" id="IPR012337">
    <property type="entry name" value="RNaseH-like_sf"/>
</dbReference>
<organism evidence="9 10">
    <name type="scientific">Thanatephorus cucumeris (strain AG1-IB / isolate 7/3/14)</name>
    <name type="common">Lettuce bottom rot fungus</name>
    <name type="synonym">Rhizoctonia solani</name>
    <dbReference type="NCBI Taxonomy" id="1108050"/>
    <lineage>
        <taxon>Eukaryota</taxon>
        <taxon>Fungi</taxon>
        <taxon>Dikarya</taxon>
        <taxon>Basidiomycota</taxon>
        <taxon>Agaricomycotina</taxon>
        <taxon>Agaricomycetes</taxon>
        <taxon>Cantharellales</taxon>
        <taxon>Ceratobasidiaceae</taxon>
        <taxon>Rhizoctonia</taxon>
        <taxon>Rhizoctonia solani AG-1</taxon>
    </lineage>
</organism>
<dbReference type="Gene3D" id="3.30.70.270">
    <property type="match status" value="2"/>
</dbReference>
<dbReference type="GO" id="GO:0015074">
    <property type="term" value="P:DNA integration"/>
    <property type="evidence" value="ECO:0007669"/>
    <property type="project" value="InterPro"/>
</dbReference>
<dbReference type="PROSITE" id="PS50994">
    <property type="entry name" value="INTEGRASE"/>
    <property type="match status" value="1"/>
</dbReference>
<dbReference type="InterPro" id="IPR050951">
    <property type="entry name" value="Retrovirus_Pol_polyprotein"/>
</dbReference>
<dbReference type="Pfam" id="PF00078">
    <property type="entry name" value="RVT_1"/>
    <property type="match status" value="1"/>
</dbReference>
<dbReference type="PANTHER" id="PTHR37984:SF5">
    <property type="entry name" value="PROTEIN NYNRIN-LIKE"/>
    <property type="match status" value="1"/>
</dbReference>
<accession>A0A0B7FFB9</accession>
<feature type="compositionally biased region" description="Basic and acidic residues" evidence="7">
    <location>
        <begin position="34"/>
        <end position="45"/>
    </location>
</feature>
<dbReference type="Gene3D" id="2.40.70.10">
    <property type="entry name" value="Acid Proteases"/>
    <property type="match status" value="1"/>
</dbReference>
<feature type="compositionally biased region" description="Basic and acidic residues" evidence="7">
    <location>
        <begin position="139"/>
        <end position="158"/>
    </location>
</feature>
<feature type="region of interest" description="Disordered" evidence="7">
    <location>
        <begin position="28"/>
        <end position="84"/>
    </location>
</feature>
<dbReference type="Gene3D" id="1.10.340.70">
    <property type="match status" value="1"/>
</dbReference>
<evidence type="ECO:0000259" key="8">
    <source>
        <dbReference type="PROSITE" id="PS50994"/>
    </source>
</evidence>
<dbReference type="GO" id="GO:0016779">
    <property type="term" value="F:nucleotidyltransferase activity"/>
    <property type="evidence" value="ECO:0007669"/>
    <property type="project" value="UniProtKB-KW"/>
</dbReference>
<dbReference type="CDD" id="cd09274">
    <property type="entry name" value="RNase_HI_RT_Ty3"/>
    <property type="match status" value="1"/>
</dbReference>
<keyword evidence="1" id="KW-0808">Transferase</keyword>
<dbReference type="Pfam" id="PF17921">
    <property type="entry name" value="Integrase_H2C2"/>
    <property type="match status" value="1"/>
</dbReference>
<dbReference type="InterPro" id="IPR036397">
    <property type="entry name" value="RNaseH_sf"/>
</dbReference>
<keyword evidence="2" id="KW-0548">Nucleotidyltransferase</keyword>
<evidence type="ECO:0000313" key="10">
    <source>
        <dbReference type="Proteomes" id="UP000059188"/>
    </source>
</evidence>
<dbReference type="InterPro" id="IPR043502">
    <property type="entry name" value="DNA/RNA_pol_sf"/>
</dbReference>
<dbReference type="Gene3D" id="3.10.10.10">
    <property type="entry name" value="HIV Type 1 Reverse Transcriptase, subunit A, domain 1"/>
    <property type="match status" value="1"/>
</dbReference>
<dbReference type="EMBL" id="LN679341">
    <property type="protein sequence ID" value="CEL56721.1"/>
    <property type="molecule type" value="Genomic_DNA"/>
</dbReference>
<reference evidence="9 10" key="1">
    <citation type="submission" date="2014-11" db="EMBL/GenBank/DDBJ databases">
        <authorList>
            <person name="Wibberg Daniel"/>
        </authorList>
    </citation>
    <scope>NUCLEOTIDE SEQUENCE [LARGE SCALE GENOMIC DNA]</scope>
    <source>
        <strain evidence="9">Rhizoctonia solani AG1-IB 7/3/14</strain>
    </source>
</reference>
<keyword evidence="10" id="KW-1185">Reference proteome</keyword>
<dbReference type="InterPro" id="IPR001584">
    <property type="entry name" value="Integrase_cat-core"/>
</dbReference>
<dbReference type="Pfam" id="PF17919">
    <property type="entry name" value="RT_RNaseH_2"/>
    <property type="match status" value="1"/>
</dbReference>
<keyword evidence="6" id="KW-0511">Multifunctional enzyme</keyword>
<dbReference type="GO" id="GO:0004519">
    <property type="term" value="F:endonuclease activity"/>
    <property type="evidence" value="ECO:0007669"/>
    <property type="project" value="UniProtKB-KW"/>
</dbReference>
<dbReference type="Gene3D" id="3.30.420.10">
    <property type="entry name" value="Ribonuclease H-like superfamily/Ribonuclease H"/>
    <property type="match status" value="1"/>
</dbReference>
<dbReference type="PANTHER" id="PTHR37984">
    <property type="entry name" value="PROTEIN CBG26694"/>
    <property type="match status" value="1"/>
</dbReference>
<dbReference type="SUPFAM" id="SSF53098">
    <property type="entry name" value="Ribonuclease H-like"/>
    <property type="match status" value="1"/>
</dbReference>
<keyword evidence="4" id="KW-0255">Endonuclease</keyword>
<evidence type="ECO:0000256" key="4">
    <source>
        <dbReference type="ARBA" id="ARBA00022759"/>
    </source>
</evidence>
<dbReference type="GO" id="GO:0005634">
    <property type="term" value="C:nucleus"/>
    <property type="evidence" value="ECO:0007669"/>
    <property type="project" value="UniProtKB-ARBA"/>
</dbReference>
<evidence type="ECO:0000256" key="6">
    <source>
        <dbReference type="ARBA" id="ARBA00023268"/>
    </source>
</evidence>
<gene>
    <name evidence="9" type="ORF">RSOLAG1IB_11989</name>
</gene>
<feature type="region of interest" description="Disordered" evidence="7">
    <location>
        <begin position="385"/>
        <end position="430"/>
    </location>
</feature>
<feature type="region of interest" description="Disordered" evidence="7">
    <location>
        <begin position="997"/>
        <end position="1025"/>
    </location>
</feature>
<dbReference type="InterPro" id="IPR043128">
    <property type="entry name" value="Rev_trsase/Diguanyl_cyclase"/>
</dbReference>